<dbReference type="KEGG" id="foc:127751850"/>
<feature type="region of interest" description="Disordered" evidence="1">
    <location>
        <begin position="158"/>
        <end position="194"/>
    </location>
</feature>
<organism evidence="2 3">
    <name type="scientific">Frankliniella occidentalis</name>
    <name type="common">Western flower thrips</name>
    <name type="synonym">Euthrips occidentalis</name>
    <dbReference type="NCBI Taxonomy" id="133901"/>
    <lineage>
        <taxon>Eukaryota</taxon>
        <taxon>Metazoa</taxon>
        <taxon>Ecdysozoa</taxon>
        <taxon>Arthropoda</taxon>
        <taxon>Hexapoda</taxon>
        <taxon>Insecta</taxon>
        <taxon>Pterygota</taxon>
        <taxon>Neoptera</taxon>
        <taxon>Paraneoptera</taxon>
        <taxon>Thysanoptera</taxon>
        <taxon>Terebrantia</taxon>
        <taxon>Thripoidea</taxon>
        <taxon>Thripidae</taxon>
        <taxon>Frankliniella</taxon>
    </lineage>
</organism>
<feature type="compositionally biased region" description="Low complexity" evidence="1">
    <location>
        <begin position="36"/>
        <end position="60"/>
    </location>
</feature>
<protein>
    <submittedName>
        <fullName evidence="3">Uncharacterized protein LOC127751850</fullName>
    </submittedName>
</protein>
<evidence type="ECO:0000256" key="1">
    <source>
        <dbReference type="SAM" id="MobiDB-lite"/>
    </source>
</evidence>
<gene>
    <name evidence="3" type="primary">LOC127751850</name>
</gene>
<feature type="compositionally biased region" description="Acidic residues" evidence="1">
    <location>
        <begin position="177"/>
        <end position="188"/>
    </location>
</feature>
<dbReference type="RefSeq" id="XP_052131972.1">
    <property type="nucleotide sequence ID" value="XM_052276012.1"/>
</dbReference>
<name>A0A9C6XAB7_FRAOC</name>
<feature type="compositionally biased region" description="Pro residues" evidence="1">
    <location>
        <begin position="61"/>
        <end position="72"/>
    </location>
</feature>
<evidence type="ECO:0000313" key="2">
    <source>
        <dbReference type="Proteomes" id="UP000504606"/>
    </source>
</evidence>
<dbReference type="Proteomes" id="UP000504606">
    <property type="component" value="Unplaced"/>
</dbReference>
<proteinExistence type="predicted"/>
<accession>A0A9C6XAB7</accession>
<keyword evidence="2" id="KW-1185">Reference proteome</keyword>
<dbReference type="AlphaFoldDB" id="A0A9C6XAB7"/>
<evidence type="ECO:0000313" key="3">
    <source>
        <dbReference type="RefSeq" id="XP_052131972.1"/>
    </source>
</evidence>
<reference evidence="3" key="1">
    <citation type="submission" date="2025-08" db="UniProtKB">
        <authorList>
            <consortium name="RefSeq"/>
        </authorList>
    </citation>
    <scope>IDENTIFICATION</scope>
    <source>
        <tissue evidence="3">Whole organism</tissue>
    </source>
</reference>
<sequence length="228" mass="23998">MPSVPNLPSRTSKFILSHPEYYNYVRLNGNGGASGDGAARRPPASGAGKDCQDSSTAGTEPPAPPTTTPKPSSPTSGGNRSDVVIIGGGDKKGSNGQVDDDDDFLSAAAAIVRTNTPASPTNRPVKLQSTTPRSQHSEDDEPLELEVVDAVDSAGTMASRNGTLTVTGKVAQSRKEDDDDEEEEEDAEESGRLERVALVERVDPKLGLSLGEAPRKAKITVFRRERSG</sequence>
<dbReference type="GeneID" id="127751850"/>
<feature type="compositionally biased region" description="Polar residues" evidence="1">
    <location>
        <begin position="113"/>
        <end position="134"/>
    </location>
</feature>
<feature type="region of interest" description="Disordered" evidence="1">
    <location>
        <begin position="25"/>
        <end position="142"/>
    </location>
</feature>